<sequence>MNHQHELPPRLTPLMPLLKHSDAIRCLAAPLFAILGTACLATSPGVNLNAAEQTDIEPTGKQISLSRSIEPSFHIEPVVHRFRGRRGEVIPFSFEIKSNGQFRNVTVRAVSLRQDETGVIQHDDKITPSPSVRFTSPKRFQLQPGEQTQIEGEVTVPFHKTNYVSFGILVHDNDPISDTPNASHAEAKTRASNHLVTQYVLRVDIETGAQVMADMNQLHFDHGELVAKNGVPYIHAFLTNPTDNTLECEVQAQLSADDSTTTRPIRLNMPSRSELDDDSRYLVRIMPHSRLRLEGMVDGSLPVGDYSLNVQLSDRHRSVVQATFPTRVDSNGFRGLSVPIPTNSDDVLIEPAQMELGRVSDADPVTAAQFHNRGSER</sequence>
<dbReference type="EMBL" id="JAMQBK010000035">
    <property type="protein sequence ID" value="MCM2371602.1"/>
    <property type="molecule type" value="Genomic_DNA"/>
</dbReference>
<name>A0ABT0U3W5_9BACT</name>
<gene>
    <name evidence="1" type="ORF">NB063_13405</name>
</gene>
<organism evidence="1 2">
    <name type="scientific">Aporhodopirellula aestuarii</name>
    <dbReference type="NCBI Taxonomy" id="2950107"/>
    <lineage>
        <taxon>Bacteria</taxon>
        <taxon>Pseudomonadati</taxon>
        <taxon>Planctomycetota</taxon>
        <taxon>Planctomycetia</taxon>
        <taxon>Pirellulales</taxon>
        <taxon>Pirellulaceae</taxon>
        <taxon>Aporhodopirellula</taxon>
    </lineage>
</organism>
<proteinExistence type="predicted"/>
<evidence type="ECO:0000313" key="2">
    <source>
        <dbReference type="Proteomes" id="UP001202961"/>
    </source>
</evidence>
<keyword evidence="2" id="KW-1185">Reference proteome</keyword>
<dbReference type="Proteomes" id="UP001202961">
    <property type="component" value="Unassembled WGS sequence"/>
</dbReference>
<reference evidence="1 2" key="1">
    <citation type="journal article" date="2022" name="Syst. Appl. Microbiol.">
        <title>Rhodopirellula aestuarii sp. nov., a novel member of the genus Rhodopirellula isolated from brackish sediments collected in the Tagus River estuary, Portugal.</title>
        <authorList>
            <person name="Vitorino I.R."/>
            <person name="Klimek D."/>
            <person name="Calusinska M."/>
            <person name="Lobo-da-Cunha A."/>
            <person name="Vasconcelos V."/>
            <person name="Lage O.M."/>
        </authorList>
    </citation>
    <scope>NUCLEOTIDE SEQUENCE [LARGE SCALE GENOMIC DNA]</scope>
    <source>
        <strain evidence="1 2">ICT_H3.1</strain>
    </source>
</reference>
<accession>A0ABT0U3W5</accession>
<evidence type="ECO:0000313" key="1">
    <source>
        <dbReference type="EMBL" id="MCM2371602.1"/>
    </source>
</evidence>
<comment type="caution">
    <text evidence="1">The sequence shown here is derived from an EMBL/GenBank/DDBJ whole genome shotgun (WGS) entry which is preliminary data.</text>
</comment>
<protein>
    <submittedName>
        <fullName evidence="1">Uncharacterized protein</fullName>
    </submittedName>
</protein>